<sequence>MHFFLSKLCRWLTFLVSQDDGSAPACMIPAIEIPVVSGFVHADRHFLPLQFPPILEECFCKSLPEGAVLARWPWNQIFYQQFSPAKCGQVNRPFCN</sequence>
<evidence type="ECO:0000313" key="2">
    <source>
        <dbReference type="Proteomes" id="UP000315471"/>
    </source>
</evidence>
<organism evidence="1 2">
    <name type="scientific">Novipirellula aureliae</name>
    <dbReference type="NCBI Taxonomy" id="2527966"/>
    <lineage>
        <taxon>Bacteria</taxon>
        <taxon>Pseudomonadati</taxon>
        <taxon>Planctomycetota</taxon>
        <taxon>Planctomycetia</taxon>
        <taxon>Pirellulales</taxon>
        <taxon>Pirellulaceae</taxon>
        <taxon>Novipirellula</taxon>
    </lineage>
</organism>
<dbReference type="EMBL" id="SJPY01000007">
    <property type="protein sequence ID" value="TWU37922.1"/>
    <property type="molecule type" value="Genomic_DNA"/>
</dbReference>
<accession>A0A5C6DMP2</accession>
<dbReference type="AlphaFoldDB" id="A0A5C6DMP2"/>
<protein>
    <submittedName>
        <fullName evidence="1">Uncharacterized protein</fullName>
    </submittedName>
</protein>
<reference evidence="1 2" key="1">
    <citation type="submission" date="2019-02" db="EMBL/GenBank/DDBJ databases">
        <title>Deep-cultivation of Planctomycetes and their phenomic and genomic characterization uncovers novel biology.</title>
        <authorList>
            <person name="Wiegand S."/>
            <person name="Jogler M."/>
            <person name="Boedeker C."/>
            <person name="Pinto D."/>
            <person name="Vollmers J."/>
            <person name="Rivas-Marin E."/>
            <person name="Kohn T."/>
            <person name="Peeters S.H."/>
            <person name="Heuer A."/>
            <person name="Rast P."/>
            <person name="Oberbeckmann S."/>
            <person name="Bunk B."/>
            <person name="Jeske O."/>
            <person name="Meyerdierks A."/>
            <person name="Storesund J.E."/>
            <person name="Kallscheuer N."/>
            <person name="Luecker S."/>
            <person name="Lage O.M."/>
            <person name="Pohl T."/>
            <person name="Merkel B.J."/>
            <person name="Hornburger P."/>
            <person name="Mueller R.-W."/>
            <person name="Bruemmer F."/>
            <person name="Labrenz M."/>
            <person name="Spormann A.M."/>
            <person name="Op Den Camp H."/>
            <person name="Overmann J."/>
            <person name="Amann R."/>
            <person name="Jetten M.S.M."/>
            <person name="Mascher T."/>
            <person name="Medema M.H."/>
            <person name="Devos D.P."/>
            <person name="Kaster A.-K."/>
            <person name="Ovreas L."/>
            <person name="Rohde M."/>
            <person name="Galperin M.Y."/>
            <person name="Jogler C."/>
        </authorList>
    </citation>
    <scope>NUCLEOTIDE SEQUENCE [LARGE SCALE GENOMIC DNA]</scope>
    <source>
        <strain evidence="1 2">Q31b</strain>
    </source>
</reference>
<comment type="caution">
    <text evidence="1">The sequence shown here is derived from an EMBL/GenBank/DDBJ whole genome shotgun (WGS) entry which is preliminary data.</text>
</comment>
<dbReference type="Proteomes" id="UP000315471">
    <property type="component" value="Unassembled WGS sequence"/>
</dbReference>
<evidence type="ECO:0000313" key="1">
    <source>
        <dbReference type="EMBL" id="TWU37922.1"/>
    </source>
</evidence>
<keyword evidence="2" id="KW-1185">Reference proteome</keyword>
<gene>
    <name evidence="1" type="ORF">Q31b_47110</name>
</gene>
<name>A0A5C6DMP2_9BACT</name>
<proteinExistence type="predicted"/>